<accession>A0A8J5SDK4</accession>
<comment type="caution">
    <text evidence="2">The sequence shown here is derived from an EMBL/GenBank/DDBJ whole genome shotgun (WGS) entry which is preliminary data.</text>
</comment>
<protein>
    <submittedName>
        <fullName evidence="2">Uncharacterized protein</fullName>
    </submittedName>
</protein>
<dbReference type="GO" id="GO:0009909">
    <property type="term" value="P:regulation of flower development"/>
    <property type="evidence" value="ECO:0007669"/>
    <property type="project" value="InterPro"/>
</dbReference>
<dbReference type="OrthoDB" id="612242at2759"/>
<gene>
    <name evidence="2" type="ORF">GUJ93_ZPchr0002g25389</name>
</gene>
<keyword evidence="3" id="KW-1185">Reference proteome</keyword>
<evidence type="ECO:0000256" key="1">
    <source>
        <dbReference type="ARBA" id="ARBA00008013"/>
    </source>
</evidence>
<dbReference type="Proteomes" id="UP000729402">
    <property type="component" value="Unassembled WGS sequence"/>
</dbReference>
<dbReference type="EMBL" id="JAAALK010000287">
    <property type="protein sequence ID" value="KAG8061012.1"/>
    <property type="molecule type" value="Genomic_DNA"/>
</dbReference>
<proteinExistence type="inferred from homology"/>
<evidence type="ECO:0000313" key="3">
    <source>
        <dbReference type="Proteomes" id="UP000729402"/>
    </source>
</evidence>
<comment type="similarity">
    <text evidence="1">Belongs to the FPF1 family.</text>
</comment>
<reference evidence="2" key="1">
    <citation type="journal article" date="2021" name="bioRxiv">
        <title>Whole Genome Assembly and Annotation of Northern Wild Rice, Zizania palustris L., Supports a Whole Genome Duplication in the Zizania Genus.</title>
        <authorList>
            <person name="Haas M."/>
            <person name="Kono T."/>
            <person name="Macchietto M."/>
            <person name="Millas R."/>
            <person name="McGilp L."/>
            <person name="Shao M."/>
            <person name="Duquette J."/>
            <person name="Hirsch C.N."/>
            <person name="Kimball J."/>
        </authorList>
    </citation>
    <scope>NUCLEOTIDE SEQUENCE</scope>
    <source>
        <tissue evidence="2">Fresh leaf tissue</tissue>
    </source>
</reference>
<sequence length="94" mass="11022">MEIIYIERQNGGAREPLVHLRWLVRVPANEMMASLEAPERRLGALGWERYYEERAVVHLHRCNGGLDLISLPHDFFHFFSTASLHHRRYSPALL</sequence>
<dbReference type="AlphaFoldDB" id="A0A8J5SDK4"/>
<evidence type="ECO:0000313" key="2">
    <source>
        <dbReference type="EMBL" id="KAG8061012.1"/>
    </source>
</evidence>
<dbReference type="PANTHER" id="PTHR33433">
    <property type="entry name" value="FLOWERING-PROMOTING FACTOR 1-LIKE PROTEIN 1"/>
    <property type="match status" value="1"/>
</dbReference>
<name>A0A8J5SDK4_ZIZPA</name>
<dbReference type="InterPro" id="IPR039274">
    <property type="entry name" value="FPF1"/>
</dbReference>
<organism evidence="2 3">
    <name type="scientific">Zizania palustris</name>
    <name type="common">Northern wild rice</name>
    <dbReference type="NCBI Taxonomy" id="103762"/>
    <lineage>
        <taxon>Eukaryota</taxon>
        <taxon>Viridiplantae</taxon>
        <taxon>Streptophyta</taxon>
        <taxon>Embryophyta</taxon>
        <taxon>Tracheophyta</taxon>
        <taxon>Spermatophyta</taxon>
        <taxon>Magnoliopsida</taxon>
        <taxon>Liliopsida</taxon>
        <taxon>Poales</taxon>
        <taxon>Poaceae</taxon>
        <taxon>BOP clade</taxon>
        <taxon>Oryzoideae</taxon>
        <taxon>Oryzeae</taxon>
        <taxon>Zizaniinae</taxon>
        <taxon>Zizania</taxon>
    </lineage>
</organism>
<reference evidence="2" key="2">
    <citation type="submission" date="2021-02" db="EMBL/GenBank/DDBJ databases">
        <authorList>
            <person name="Kimball J.A."/>
            <person name="Haas M.W."/>
            <person name="Macchietto M."/>
            <person name="Kono T."/>
            <person name="Duquette J."/>
            <person name="Shao M."/>
        </authorList>
    </citation>
    <scope>NUCLEOTIDE SEQUENCE</scope>
    <source>
        <tissue evidence="2">Fresh leaf tissue</tissue>
    </source>
</reference>